<reference evidence="1" key="1">
    <citation type="submission" date="2019-04" db="EMBL/GenBank/DDBJ databases">
        <title>Microbes associate with the intestines of laboratory mice.</title>
        <authorList>
            <person name="Navarre W."/>
            <person name="Wong E."/>
            <person name="Huang K."/>
            <person name="Tropini C."/>
            <person name="Ng K."/>
            <person name="Yu B."/>
        </authorList>
    </citation>
    <scope>NUCLEOTIDE SEQUENCE</scope>
    <source>
        <strain evidence="1">NM04_E33</strain>
    </source>
</reference>
<protein>
    <submittedName>
        <fullName evidence="1">Neutral zinc metallopeptidase</fullName>
    </submittedName>
</protein>
<sequence length="289" mass="31799">MRLDGRRFSNNVEDRRGSSRRTKTIAGFGGIGGLIIAALIVWISGGNPISVLNQNSTFATSDEIRSDYKPTAQEEEYANFAKQILAGTEDVWTQEFKKMGLTYRPPKMVLFTDAVQSACGQATSAVGPFYCSGDETIYIDLSFFEQMEHQMKAGGDFAFAYVIAHEVGHHVQNLLGTLSDAHSQMARMSTTDANKMSVRTELQADFYAGIWAYHDNEMFGSLEPGDIEEGLNAASKIGDDYLQKQAQGYAVPETFNHGTSAQRVKWLKRGASSGNISYGDTFTPSYSNL</sequence>
<accession>A0AC61RCK1</accession>
<keyword evidence="2" id="KW-1185">Reference proteome</keyword>
<evidence type="ECO:0000313" key="2">
    <source>
        <dbReference type="Proteomes" id="UP000306319"/>
    </source>
</evidence>
<organism evidence="1 2">
    <name type="scientific">Lepagella muris</name>
    <dbReference type="NCBI Taxonomy" id="3032870"/>
    <lineage>
        <taxon>Bacteria</taxon>
        <taxon>Pseudomonadati</taxon>
        <taxon>Bacteroidota</taxon>
        <taxon>Bacteroidia</taxon>
        <taxon>Bacteroidales</taxon>
        <taxon>Muribaculaceae</taxon>
        <taxon>Lepagella</taxon>
    </lineage>
</organism>
<proteinExistence type="predicted"/>
<dbReference type="Proteomes" id="UP000306319">
    <property type="component" value="Unassembled WGS sequence"/>
</dbReference>
<evidence type="ECO:0000313" key="1">
    <source>
        <dbReference type="EMBL" id="TGY77186.1"/>
    </source>
</evidence>
<gene>
    <name evidence="1" type="ORF">E5331_15360</name>
</gene>
<dbReference type="EMBL" id="SRYB01000028">
    <property type="protein sequence ID" value="TGY77186.1"/>
    <property type="molecule type" value="Genomic_DNA"/>
</dbReference>
<comment type="caution">
    <text evidence="1">The sequence shown here is derived from an EMBL/GenBank/DDBJ whole genome shotgun (WGS) entry which is preliminary data.</text>
</comment>
<name>A0AC61RCK1_9BACT</name>